<organism evidence="1 2">
    <name type="scientific">Gigaspora margarita</name>
    <dbReference type="NCBI Taxonomy" id="4874"/>
    <lineage>
        <taxon>Eukaryota</taxon>
        <taxon>Fungi</taxon>
        <taxon>Fungi incertae sedis</taxon>
        <taxon>Mucoromycota</taxon>
        <taxon>Glomeromycotina</taxon>
        <taxon>Glomeromycetes</taxon>
        <taxon>Diversisporales</taxon>
        <taxon>Gigasporaceae</taxon>
        <taxon>Gigaspora</taxon>
    </lineage>
</organism>
<name>A0ABN7VSE2_GIGMA</name>
<sequence>NDFKRAVLDNPDTGDELFKLYCEKVLLDLYVVINICLSIIKESHARSAKMVKSSKCSGIVQGYLDGLDIWHMEIAGPSDNATDDHIVNDTRKSLQTRLTLYELNMLPDGRFLSSELASVDIPFGFNGKSQYKSIFRMIAIFHDEIAKQETLMDEINKCVLRSNGTTVREMLKIPELEYHLFFSLNSFIVS</sequence>
<reference evidence="1 2" key="1">
    <citation type="submission" date="2021-06" db="EMBL/GenBank/DDBJ databases">
        <authorList>
            <person name="Kallberg Y."/>
            <person name="Tangrot J."/>
            <person name="Rosling A."/>
        </authorList>
    </citation>
    <scope>NUCLEOTIDE SEQUENCE [LARGE SCALE GENOMIC DNA]</scope>
    <source>
        <strain evidence="1 2">120-4 pot B 10/14</strain>
    </source>
</reference>
<keyword evidence="2" id="KW-1185">Reference proteome</keyword>
<accession>A0ABN7VSE2</accession>
<evidence type="ECO:0000313" key="2">
    <source>
        <dbReference type="Proteomes" id="UP000789901"/>
    </source>
</evidence>
<evidence type="ECO:0000313" key="1">
    <source>
        <dbReference type="EMBL" id="CAG8796746.1"/>
    </source>
</evidence>
<gene>
    <name evidence="1" type="ORF">GMARGA_LOCUS22259</name>
</gene>
<proteinExistence type="predicted"/>
<comment type="caution">
    <text evidence="1">The sequence shown here is derived from an EMBL/GenBank/DDBJ whole genome shotgun (WGS) entry which is preliminary data.</text>
</comment>
<feature type="non-terminal residue" evidence="1">
    <location>
        <position position="1"/>
    </location>
</feature>
<protein>
    <submittedName>
        <fullName evidence="1">24786_t:CDS:1</fullName>
    </submittedName>
</protein>
<dbReference type="Proteomes" id="UP000789901">
    <property type="component" value="Unassembled WGS sequence"/>
</dbReference>
<dbReference type="EMBL" id="CAJVQB010021310">
    <property type="protein sequence ID" value="CAG8796746.1"/>
    <property type="molecule type" value="Genomic_DNA"/>
</dbReference>